<dbReference type="Proteomes" id="UP000033202">
    <property type="component" value="Unassembled WGS sequence"/>
</dbReference>
<dbReference type="Gene3D" id="2.120.10.30">
    <property type="entry name" value="TolB, C-terminal domain"/>
    <property type="match status" value="1"/>
</dbReference>
<feature type="signal peptide" evidence="1">
    <location>
        <begin position="1"/>
        <end position="22"/>
    </location>
</feature>
<evidence type="ECO:0000313" key="4">
    <source>
        <dbReference type="Proteomes" id="UP000033202"/>
    </source>
</evidence>
<evidence type="ECO:0000313" key="3">
    <source>
        <dbReference type="EMBL" id="GAO39754.1"/>
    </source>
</evidence>
<dbReference type="PANTHER" id="PTHR19328">
    <property type="entry name" value="HEDGEHOG-INTERACTING PROTEIN"/>
    <property type="match status" value="1"/>
</dbReference>
<dbReference type="OrthoDB" id="9770043at2"/>
<proteinExistence type="predicted"/>
<reference evidence="3 4" key="1">
    <citation type="submission" date="2015-04" db="EMBL/GenBank/DDBJ databases">
        <title>Whole genome shotgun sequence of Sphingomonas changbaiensis NBRC 104936.</title>
        <authorList>
            <person name="Katano-Makiyama Y."/>
            <person name="Hosoyama A."/>
            <person name="Hashimoto M."/>
            <person name="Noguchi M."/>
            <person name="Tsuchikane K."/>
            <person name="Ohji S."/>
            <person name="Yamazoe A."/>
            <person name="Ichikawa N."/>
            <person name="Kimura A."/>
            <person name="Fujita N."/>
        </authorList>
    </citation>
    <scope>NUCLEOTIDE SEQUENCE [LARGE SCALE GENOMIC DNA]</scope>
    <source>
        <strain evidence="3 4">NBRC 104936</strain>
    </source>
</reference>
<evidence type="ECO:0000256" key="1">
    <source>
        <dbReference type="SAM" id="SignalP"/>
    </source>
</evidence>
<dbReference type="InterPro" id="IPR011042">
    <property type="entry name" value="6-blade_b-propeller_TolB-like"/>
</dbReference>
<dbReference type="PANTHER" id="PTHR19328:SF75">
    <property type="entry name" value="ALDOSE SUGAR DEHYDROGENASE YLII"/>
    <property type="match status" value="1"/>
</dbReference>
<dbReference type="STRING" id="1219043.SCH01S_39_00390"/>
<dbReference type="SUPFAM" id="SSF50952">
    <property type="entry name" value="Soluble quinoprotein glucose dehydrogenase"/>
    <property type="match status" value="1"/>
</dbReference>
<comment type="caution">
    <text evidence="3">The sequence shown here is derived from an EMBL/GenBank/DDBJ whole genome shotgun (WGS) entry which is preliminary data.</text>
</comment>
<keyword evidence="1" id="KW-0732">Signal</keyword>
<dbReference type="AlphaFoldDB" id="A0A0E9MQC3"/>
<dbReference type="InterPro" id="IPR012938">
    <property type="entry name" value="Glc/Sorbosone_DH"/>
</dbReference>
<accession>A0A0E9MQC3</accession>
<gene>
    <name evidence="3" type="ORF">SCH01S_39_00390</name>
</gene>
<keyword evidence="4" id="KW-1185">Reference proteome</keyword>
<name>A0A0E9MQC3_9SPHN</name>
<feature type="chain" id="PRO_5002429301" evidence="1">
    <location>
        <begin position="23"/>
        <end position="381"/>
    </location>
</feature>
<dbReference type="PROSITE" id="PS51257">
    <property type="entry name" value="PROKAR_LIPOPROTEIN"/>
    <property type="match status" value="1"/>
</dbReference>
<feature type="domain" description="Glucose/Sorbosone dehydrogenase" evidence="2">
    <location>
        <begin position="52"/>
        <end position="376"/>
    </location>
</feature>
<evidence type="ECO:0000259" key="2">
    <source>
        <dbReference type="Pfam" id="PF07995"/>
    </source>
</evidence>
<dbReference type="RefSeq" id="WP_046348565.1">
    <property type="nucleotide sequence ID" value="NZ_BBWU01000039.1"/>
</dbReference>
<protein>
    <submittedName>
        <fullName evidence="3">Aldose sugar dehydrogenase</fullName>
    </submittedName>
</protein>
<dbReference type="EMBL" id="BBWU01000039">
    <property type="protein sequence ID" value="GAO39754.1"/>
    <property type="molecule type" value="Genomic_DNA"/>
</dbReference>
<organism evidence="3 4">
    <name type="scientific">Sphingomonas changbaiensis NBRC 104936</name>
    <dbReference type="NCBI Taxonomy" id="1219043"/>
    <lineage>
        <taxon>Bacteria</taxon>
        <taxon>Pseudomonadati</taxon>
        <taxon>Pseudomonadota</taxon>
        <taxon>Alphaproteobacteria</taxon>
        <taxon>Sphingomonadales</taxon>
        <taxon>Sphingomonadaceae</taxon>
        <taxon>Sphingomonas</taxon>
    </lineage>
</organism>
<dbReference type="Pfam" id="PF07995">
    <property type="entry name" value="GSDH"/>
    <property type="match status" value="1"/>
</dbReference>
<sequence length="381" mass="40552">MRISLFSATLLLAVSGCGSPGAAVENHAASGQAEQPSASGRPFDIAVEGRFNRPFAMAFLPDGRLLVTEKPGVLKLWAPGGKTVEVGGVPKVAVVNQGGLLDVALSPKFAQDHFVYLTYSEPRPNGSSLAMARGKLVENGGSPHLDGMRVIWRQGSDGSGGQFGAVIAFSPDGKYLFLTSGERQRKTPAQDPDQKLGKILRLYPDGSVPPFNPIPGQGARAETWSTGHRNPYGLAFAADGRLWETEMGPKGGDELNMILPGRNYGWPVVSNGDNYDGSPIPDHHPGDGFEPPKLYWNPSISPGGFMIYSGSLFPRWHGSGFIAALSGQALIRVTLNGDKAAKADQWDMGARIRDVAQGPQGTVWLLEDGENARLLKLTPAA</sequence>
<dbReference type="InterPro" id="IPR011041">
    <property type="entry name" value="Quinoprot_gluc/sorb_DH_b-prop"/>
</dbReference>